<keyword evidence="3" id="KW-1185">Reference proteome</keyword>
<organism evidence="2 3">
    <name type="scientific">Sorghum bicolor</name>
    <name type="common">Sorghum</name>
    <name type="synonym">Sorghum vulgare</name>
    <dbReference type="NCBI Taxonomy" id="4558"/>
    <lineage>
        <taxon>Eukaryota</taxon>
        <taxon>Viridiplantae</taxon>
        <taxon>Streptophyta</taxon>
        <taxon>Embryophyta</taxon>
        <taxon>Tracheophyta</taxon>
        <taxon>Spermatophyta</taxon>
        <taxon>Magnoliopsida</taxon>
        <taxon>Liliopsida</taxon>
        <taxon>Poales</taxon>
        <taxon>Poaceae</taxon>
        <taxon>PACMAD clade</taxon>
        <taxon>Panicoideae</taxon>
        <taxon>Andropogonodae</taxon>
        <taxon>Andropogoneae</taxon>
        <taxon>Sorghinae</taxon>
        <taxon>Sorghum</taxon>
    </lineage>
</organism>
<reference evidence="2 3" key="1">
    <citation type="journal article" date="2009" name="Nature">
        <title>The Sorghum bicolor genome and the diversification of grasses.</title>
        <authorList>
            <person name="Paterson A.H."/>
            <person name="Bowers J.E."/>
            <person name="Bruggmann R."/>
            <person name="Dubchak I."/>
            <person name="Grimwood J."/>
            <person name="Gundlach H."/>
            <person name="Haberer G."/>
            <person name="Hellsten U."/>
            <person name="Mitros T."/>
            <person name="Poliakov A."/>
            <person name="Schmutz J."/>
            <person name="Spannagl M."/>
            <person name="Tang H."/>
            <person name="Wang X."/>
            <person name="Wicker T."/>
            <person name="Bharti A.K."/>
            <person name="Chapman J."/>
            <person name="Feltus F.A."/>
            <person name="Gowik U."/>
            <person name="Grigoriev I.V."/>
            <person name="Lyons E."/>
            <person name="Maher C.A."/>
            <person name="Martis M."/>
            <person name="Narechania A."/>
            <person name="Otillar R.P."/>
            <person name="Penning B.W."/>
            <person name="Salamov A.A."/>
            <person name="Wang Y."/>
            <person name="Zhang L."/>
            <person name="Carpita N.C."/>
            <person name="Freeling M."/>
            <person name="Gingle A.R."/>
            <person name="Hash C.T."/>
            <person name="Keller B."/>
            <person name="Klein P."/>
            <person name="Kresovich S."/>
            <person name="McCann M.C."/>
            <person name="Ming R."/>
            <person name="Peterson D.G."/>
            <person name="Mehboob-ur-Rahman"/>
            <person name="Ware D."/>
            <person name="Westhoff P."/>
            <person name="Mayer K.F."/>
            <person name="Messing J."/>
            <person name="Rokhsar D.S."/>
        </authorList>
    </citation>
    <scope>NUCLEOTIDE SEQUENCE [LARGE SCALE GENOMIC DNA]</scope>
    <source>
        <strain evidence="3">cv. BTx623</strain>
    </source>
</reference>
<evidence type="ECO:0000256" key="1">
    <source>
        <dbReference type="SAM" id="MobiDB-lite"/>
    </source>
</evidence>
<dbReference type="Gramene" id="OQU84509">
    <property type="protein sequence ID" value="OQU84509"/>
    <property type="gene ID" value="SORBI_3004G068750"/>
</dbReference>
<dbReference type="EMBL" id="CM000763">
    <property type="protein sequence ID" value="OQU84509.1"/>
    <property type="molecule type" value="Genomic_DNA"/>
</dbReference>
<dbReference type="AlphaFoldDB" id="A0A1Z5RLQ0"/>
<feature type="compositionally biased region" description="Low complexity" evidence="1">
    <location>
        <begin position="115"/>
        <end position="126"/>
    </location>
</feature>
<accession>A0A1Z5RLQ0</accession>
<dbReference type="InParanoid" id="A0A1Z5RLQ0"/>
<gene>
    <name evidence="2" type="ORF">SORBI_3004G068750</name>
</gene>
<feature type="region of interest" description="Disordered" evidence="1">
    <location>
        <begin position="115"/>
        <end position="142"/>
    </location>
</feature>
<proteinExistence type="predicted"/>
<evidence type="ECO:0000313" key="3">
    <source>
        <dbReference type="Proteomes" id="UP000000768"/>
    </source>
</evidence>
<feature type="region of interest" description="Disordered" evidence="1">
    <location>
        <begin position="1"/>
        <end position="24"/>
    </location>
</feature>
<protein>
    <submittedName>
        <fullName evidence="2">Uncharacterized protein</fullName>
    </submittedName>
</protein>
<evidence type="ECO:0000313" key="2">
    <source>
        <dbReference type="EMBL" id="OQU84509.1"/>
    </source>
</evidence>
<sequence>MAKFLSPGQQRTLPSPPIRSSRATPHAQLGFCSPLSAARVAGGSPSPVSYSSAPSPHVFLIATGFSPRYATRNFQNPPPFFLPCTSSLSLPVPPSQIHAAVVAMAIEHAAAAVGEPPPAATTQPPTEGVTAPAAAASRGPCPRLTRQSGLRINLQTARRRAARPVSASDASSLMGFCGSPFNAAGACSVCHGGRKPVYRCCLE</sequence>
<reference evidence="3" key="2">
    <citation type="journal article" date="2018" name="Plant J.">
        <title>The Sorghum bicolor reference genome: improved assembly, gene annotations, a transcriptome atlas, and signatures of genome organization.</title>
        <authorList>
            <person name="McCormick R.F."/>
            <person name="Truong S.K."/>
            <person name="Sreedasyam A."/>
            <person name="Jenkins J."/>
            <person name="Shu S."/>
            <person name="Sims D."/>
            <person name="Kennedy M."/>
            <person name="Amirebrahimi M."/>
            <person name="Weers B.D."/>
            <person name="McKinley B."/>
            <person name="Mattison A."/>
            <person name="Morishige D.T."/>
            <person name="Grimwood J."/>
            <person name="Schmutz J."/>
            <person name="Mullet J.E."/>
        </authorList>
    </citation>
    <scope>NUCLEOTIDE SEQUENCE [LARGE SCALE GENOMIC DNA]</scope>
    <source>
        <strain evidence="3">cv. BTx623</strain>
    </source>
</reference>
<dbReference type="Proteomes" id="UP000000768">
    <property type="component" value="Chromosome 4"/>
</dbReference>
<name>A0A1Z5RLQ0_SORBI</name>